<dbReference type="CDD" id="cd00067">
    <property type="entry name" value="GAL4"/>
    <property type="match status" value="1"/>
</dbReference>
<feature type="compositionally biased region" description="Polar residues" evidence="3">
    <location>
        <begin position="702"/>
        <end position="713"/>
    </location>
</feature>
<reference evidence="5" key="1">
    <citation type="journal article" date="2021" name="Nat. Commun.">
        <title>Genetic determinants of endophytism in the Arabidopsis root mycobiome.</title>
        <authorList>
            <person name="Mesny F."/>
            <person name="Miyauchi S."/>
            <person name="Thiergart T."/>
            <person name="Pickel B."/>
            <person name="Atanasova L."/>
            <person name="Karlsson M."/>
            <person name="Huettel B."/>
            <person name="Barry K.W."/>
            <person name="Haridas S."/>
            <person name="Chen C."/>
            <person name="Bauer D."/>
            <person name="Andreopoulos W."/>
            <person name="Pangilinan J."/>
            <person name="LaButti K."/>
            <person name="Riley R."/>
            <person name="Lipzen A."/>
            <person name="Clum A."/>
            <person name="Drula E."/>
            <person name="Henrissat B."/>
            <person name="Kohler A."/>
            <person name="Grigoriev I.V."/>
            <person name="Martin F.M."/>
            <person name="Hacquard S."/>
        </authorList>
    </citation>
    <scope>NUCLEOTIDE SEQUENCE</scope>
    <source>
        <strain evidence="5">MPI-CAGE-CH-0230</strain>
    </source>
</reference>
<name>A0A9P8Y5Q9_9PEZI</name>
<dbReference type="PRINTS" id="PR00755">
    <property type="entry name" value="AFLATOXINBRP"/>
</dbReference>
<protein>
    <submittedName>
        <fullName evidence="5">Fungal-specific transcription factor domain-containing protein</fullName>
    </submittedName>
</protein>
<accession>A0A9P8Y5Q9</accession>
<sequence length="759" mass="84820">MLGPISPLLQPISCQCQGASCPSLLHPLSHATPPTWFDYYFRPLGIMRCPAESKANPGSSKALERGSQRTRTGCWACRGRGVKCDEARPTCQKCTKRGLSCQYGIRLQWVEDSVARGICHGREGVWSGTHSKTEAAPAERQSQSQHADKSRTPVKTLSTSLCSRPSQPVTFFLNTSTRHISKFLVNEYSDCDANGVDVPAAEGSEAHKDNNFSPEELFNYPCVAHSPDRALRHRISTSQRKKTWPNMTPAAPLNLTGLAHPVDEMDCHILQYYNQVVCAKASLVDDEHHNHFRYVFMPMTAFSESTLSAVLSVAATKLSLTDPRYRRKALLHRQRVLAGLGQLLQSIFEDSTRWLEALACTMILCWCDIADYCRPTWISHLKGVAGILDARSDYDTRDGYASRLIQFCRQYLVYHLVMAKATFRIDKFISNSDRTLSKHLLADSWPREVDTRCQSSSTNSDALSMDEENILMQLFSGYEVDALTDSVAAEDIISHDDTAASDYIECFQGFSNSLLLLINEICDLSNGSESREMDHVASIVERIRSNLESLIQLAPGQSYDAYLAQANNESFHGKGSLDSRLEVILATAEANRLAALLLLEDTCALRFPELKSPGTTSREEYIEKIISTVEMICDKEQVTAALPIWPIFIAGCSIVSEEGRLRVLSILEKFQVPRVFGSIPPACAVIEHVWRCHDLKQDENPRSSSANLSNPSMIQPPKLPGRKRRQKRHQAEPVKACTVESYPWERPMFMLGGFLLSLT</sequence>
<feature type="region of interest" description="Disordered" evidence="3">
    <location>
        <begin position="129"/>
        <end position="161"/>
    </location>
</feature>
<organism evidence="5 6">
    <name type="scientific">Microdochium trichocladiopsis</name>
    <dbReference type="NCBI Taxonomy" id="1682393"/>
    <lineage>
        <taxon>Eukaryota</taxon>
        <taxon>Fungi</taxon>
        <taxon>Dikarya</taxon>
        <taxon>Ascomycota</taxon>
        <taxon>Pezizomycotina</taxon>
        <taxon>Sordariomycetes</taxon>
        <taxon>Xylariomycetidae</taxon>
        <taxon>Xylariales</taxon>
        <taxon>Microdochiaceae</taxon>
        <taxon>Microdochium</taxon>
    </lineage>
</organism>
<dbReference type="PROSITE" id="PS50048">
    <property type="entry name" value="ZN2_CY6_FUNGAL_2"/>
    <property type="match status" value="1"/>
</dbReference>
<gene>
    <name evidence="5" type="ORF">B0I36DRAFT_133594</name>
</gene>
<dbReference type="InterPro" id="IPR021858">
    <property type="entry name" value="Fun_TF"/>
</dbReference>
<comment type="caution">
    <text evidence="5">The sequence shown here is derived from an EMBL/GenBank/DDBJ whole genome shotgun (WGS) entry which is preliminary data.</text>
</comment>
<dbReference type="InterPro" id="IPR001138">
    <property type="entry name" value="Zn2Cys6_DnaBD"/>
</dbReference>
<dbReference type="EMBL" id="JAGTJQ010000006">
    <property type="protein sequence ID" value="KAH7029535.1"/>
    <property type="molecule type" value="Genomic_DNA"/>
</dbReference>
<comment type="subcellular location">
    <subcellularLocation>
        <location evidence="1">Nucleus</location>
    </subcellularLocation>
</comment>
<dbReference type="GO" id="GO:0000976">
    <property type="term" value="F:transcription cis-regulatory region binding"/>
    <property type="evidence" value="ECO:0007669"/>
    <property type="project" value="TreeGrafter"/>
</dbReference>
<proteinExistence type="predicted"/>
<evidence type="ECO:0000313" key="5">
    <source>
        <dbReference type="EMBL" id="KAH7029535.1"/>
    </source>
</evidence>
<feature type="domain" description="Zn(2)-C6 fungal-type" evidence="4">
    <location>
        <begin position="73"/>
        <end position="103"/>
    </location>
</feature>
<feature type="region of interest" description="Disordered" evidence="3">
    <location>
        <begin position="698"/>
        <end position="732"/>
    </location>
</feature>
<dbReference type="GO" id="GO:0005634">
    <property type="term" value="C:nucleus"/>
    <property type="evidence" value="ECO:0007669"/>
    <property type="project" value="UniProtKB-SubCell"/>
</dbReference>
<dbReference type="Gene3D" id="4.10.240.10">
    <property type="entry name" value="Zn(2)-C6 fungal-type DNA-binding domain"/>
    <property type="match status" value="1"/>
</dbReference>
<dbReference type="InterPro" id="IPR036864">
    <property type="entry name" value="Zn2-C6_fun-type_DNA-bd_sf"/>
</dbReference>
<keyword evidence="2" id="KW-0539">Nucleus</keyword>
<dbReference type="RefSeq" id="XP_046011823.1">
    <property type="nucleotide sequence ID" value="XM_046148254.1"/>
</dbReference>
<dbReference type="Pfam" id="PF00172">
    <property type="entry name" value="Zn_clus"/>
    <property type="match status" value="1"/>
</dbReference>
<evidence type="ECO:0000256" key="1">
    <source>
        <dbReference type="ARBA" id="ARBA00004123"/>
    </source>
</evidence>
<dbReference type="PANTHER" id="PTHR37534">
    <property type="entry name" value="TRANSCRIPTIONAL ACTIVATOR PROTEIN UGA3"/>
    <property type="match status" value="1"/>
</dbReference>
<dbReference type="SMART" id="SM00066">
    <property type="entry name" value="GAL4"/>
    <property type="match status" value="1"/>
</dbReference>
<evidence type="ECO:0000256" key="2">
    <source>
        <dbReference type="ARBA" id="ARBA00023242"/>
    </source>
</evidence>
<dbReference type="PANTHER" id="PTHR37534:SF49">
    <property type="entry name" value="LYSINE BIOSYNTHESIS REGULATORY PROTEIN LYS14"/>
    <property type="match status" value="1"/>
</dbReference>
<dbReference type="GO" id="GO:0000981">
    <property type="term" value="F:DNA-binding transcription factor activity, RNA polymerase II-specific"/>
    <property type="evidence" value="ECO:0007669"/>
    <property type="project" value="InterPro"/>
</dbReference>
<evidence type="ECO:0000256" key="3">
    <source>
        <dbReference type="SAM" id="MobiDB-lite"/>
    </source>
</evidence>
<keyword evidence="6" id="KW-1185">Reference proteome</keyword>
<dbReference type="SUPFAM" id="SSF57701">
    <property type="entry name" value="Zn2/Cys6 DNA-binding domain"/>
    <property type="match status" value="1"/>
</dbReference>
<evidence type="ECO:0000259" key="4">
    <source>
        <dbReference type="PROSITE" id="PS50048"/>
    </source>
</evidence>
<dbReference type="GO" id="GO:0008270">
    <property type="term" value="F:zinc ion binding"/>
    <property type="evidence" value="ECO:0007669"/>
    <property type="project" value="InterPro"/>
</dbReference>
<dbReference type="GO" id="GO:0045944">
    <property type="term" value="P:positive regulation of transcription by RNA polymerase II"/>
    <property type="evidence" value="ECO:0007669"/>
    <property type="project" value="TreeGrafter"/>
</dbReference>
<dbReference type="AlphaFoldDB" id="A0A9P8Y5Q9"/>
<dbReference type="Proteomes" id="UP000756346">
    <property type="component" value="Unassembled WGS sequence"/>
</dbReference>
<dbReference type="GeneID" id="70177800"/>
<dbReference type="OrthoDB" id="5069333at2759"/>
<dbReference type="Pfam" id="PF11951">
    <property type="entry name" value="Fungal_trans_2"/>
    <property type="match status" value="1"/>
</dbReference>
<evidence type="ECO:0000313" key="6">
    <source>
        <dbReference type="Proteomes" id="UP000756346"/>
    </source>
</evidence>